<organism evidence="1 2">
    <name type="scientific">Trichocoleus desertorum GB2-A4</name>
    <dbReference type="NCBI Taxonomy" id="2933944"/>
    <lineage>
        <taxon>Bacteria</taxon>
        <taxon>Bacillati</taxon>
        <taxon>Cyanobacteriota</taxon>
        <taxon>Cyanophyceae</taxon>
        <taxon>Leptolyngbyales</taxon>
        <taxon>Trichocoleusaceae</taxon>
        <taxon>Trichocoleus</taxon>
    </lineage>
</organism>
<protein>
    <submittedName>
        <fullName evidence="1">MSMEG_0570 family nitrogen starvation response protein</fullName>
    </submittedName>
</protein>
<sequence length="106" mass="12143">MPEIRFQIQWPDGSQETCYSPSLIVKDYFAPNQDYDLDDFVARSRTALKIASDRVQVKYGKPCGLALGQLQEIEAKSAQYQSGQYKELPPLKVRFVQFIESSESIF</sequence>
<proteinExistence type="predicted"/>
<dbReference type="Proteomes" id="UP001464891">
    <property type="component" value="Unassembled WGS sequence"/>
</dbReference>
<dbReference type="EMBL" id="JAMPKM010000014">
    <property type="protein sequence ID" value="MEP0819475.1"/>
    <property type="molecule type" value="Genomic_DNA"/>
</dbReference>
<evidence type="ECO:0000313" key="2">
    <source>
        <dbReference type="Proteomes" id="UP001464891"/>
    </source>
</evidence>
<accession>A0ABV0JCG2</accession>
<comment type="caution">
    <text evidence="1">The sequence shown here is derived from an EMBL/GenBank/DDBJ whole genome shotgun (WGS) entry which is preliminary data.</text>
</comment>
<dbReference type="NCBIfam" id="TIGR04042">
    <property type="entry name" value="MSMEG_0570_fam"/>
    <property type="match status" value="1"/>
</dbReference>
<reference evidence="1 2" key="1">
    <citation type="submission" date="2022-04" db="EMBL/GenBank/DDBJ databases">
        <title>Positive selection, recombination, and allopatry shape intraspecific diversity of widespread and dominant cyanobacteria.</title>
        <authorList>
            <person name="Wei J."/>
            <person name="Shu W."/>
            <person name="Hu C."/>
        </authorList>
    </citation>
    <scope>NUCLEOTIDE SEQUENCE [LARGE SCALE GENOMIC DNA]</scope>
    <source>
        <strain evidence="1 2">GB2-A4</strain>
    </source>
</reference>
<dbReference type="RefSeq" id="WP_190440257.1">
    <property type="nucleotide sequence ID" value="NZ_JAMPKM010000014.1"/>
</dbReference>
<dbReference type="InterPro" id="IPR023846">
    <property type="entry name" value="CHP04042_MSMEG0570"/>
</dbReference>
<name>A0ABV0JCG2_9CYAN</name>
<evidence type="ECO:0000313" key="1">
    <source>
        <dbReference type="EMBL" id="MEP0819475.1"/>
    </source>
</evidence>
<keyword evidence="2" id="KW-1185">Reference proteome</keyword>
<gene>
    <name evidence="1" type="ORF">NC998_20460</name>
</gene>